<comment type="caution">
    <text evidence="1">The sequence shown here is derived from an EMBL/GenBank/DDBJ whole genome shotgun (WGS) entry which is preliminary data.</text>
</comment>
<evidence type="ECO:0000313" key="2">
    <source>
        <dbReference type="Proteomes" id="UP000473531"/>
    </source>
</evidence>
<dbReference type="AlphaFoldDB" id="A0A6L7GC16"/>
<accession>A0A6L7GC16</accession>
<dbReference type="Proteomes" id="UP000473531">
    <property type="component" value="Unassembled WGS sequence"/>
</dbReference>
<keyword evidence="2" id="KW-1185">Reference proteome</keyword>
<dbReference type="EMBL" id="WTYU01000001">
    <property type="protein sequence ID" value="MXP13592.1"/>
    <property type="molecule type" value="Genomic_DNA"/>
</dbReference>
<organism evidence="1 2">
    <name type="scientific">Allopontixanthobacter confluentis</name>
    <dbReference type="NCBI Taxonomy" id="1849021"/>
    <lineage>
        <taxon>Bacteria</taxon>
        <taxon>Pseudomonadati</taxon>
        <taxon>Pseudomonadota</taxon>
        <taxon>Alphaproteobacteria</taxon>
        <taxon>Sphingomonadales</taxon>
        <taxon>Erythrobacteraceae</taxon>
        <taxon>Allopontixanthobacter</taxon>
    </lineage>
</organism>
<proteinExistence type="predicted"/>
<gene>
    <name evidence="1" type="ORF">GRI44_02335</name>
</gene>
<sequence>MATSYAVRRRGVEGFDTMKVCTWLFVGVLALAGCDGTNRLDMPLVPEGKLPGTERGNLPVILTDKKLGAMEAIIEGTLVRRGPCFYFDNGPEDAVIVWEEGTTINSADERGLTILLRSGLRITEGDTLRGGGGHLPSGLPISDFTNEPVPDECATGDAVQLHSVEIVETVRRDDPEVRPPPPPPAPVMPSFLDSVKNHDTAGGAVAGVIRGVDDPREALFIRVLSDIRDEQGHRNSPACLREIDDALFARLSQRFDELYRASECRWSDGGVVLRRDEKGAVFVSANLDCDGKDHCVAEGARVYGNVGGEGLGYILRPVAGGWEIRTVAVSWMS</sequence>
<reference evidence="1 2" key="1">
    <citation type="submission" date="2019-12" db="EMBL/GenBank/DDBJ databases">
        <title>Genomic-based taxomic classification of the family Erythrobacteraceae.</title>
        <authorList>
            <person name="Xu L."/>
        </authorList>
    </citation>
    <scope>NUCLEOTIDE SEQUENCE [LARGE SCALE GENOMIC DNA]</scope>
    <source>
        <strain evidence="1 2">KCTC 52259</strain>
    </source>
</reference>
<dbReference type="RefSeq" id="WP_160599851.1">
    <property type="nucleotide sequence ID" value="NZ_WTYU01000001.1"/>
</dbReference>
<name>A0A6L7GC16_9SPHN</name>
<evidence type="ECO:0000313" key="1">
    <source>
        <dbReference type="EMBL" id="MXP13592.1"/>
    </source>
</evidence>
<dbReference type="OrthoDB" id="7406667at2"/>
<protein>
    <submittedName>
        <fullName evidence="1">Uncharacterized protein</fullName>
    </submittedName>
</protein>